<dbReference type="GO" id="GO:0000056">
    <property type="term" value="P:ribosomal small subunit export from nucleus"/>
    <property type="evidence" value="ECO:0007669"/>
    <property type="project" value="TreeGrafter"/>
</dbReference>
<dbReference type="InterPro" id="IPR007307">
    <property type="entry name" value="Ltv1"/>
</dbReference>
<dbReference type="Proteomes" id="UP000886653">
    <property type="component" value="Unassembled WGS sequence"/>
</dbReference>
<sequence length="546" mass="61522">MAPKSIFRGPDAKHFAVVHRSQRDPLINDPEAGDRVLYPVERQNEAKARRKNQGQSRKDLESALGSQAASLRPNVGEASMYDIFYDDSEYDYMQHLKPVGQSKEAVLLEKPTLQKEKRNGKEQDGFLLRSEDNESAIASLSDQSHTLIPTSVLATPAEQLLSYKNHLEFALPAHSALADGLLPAINDSSLREILEALEDEEFIEEEANDEFFGQIVKDGERDEDDKLDWMNDLNSTPEPLTDWDRAVGQFKYSGEKYQAPVEEDVDTQSDVSSIDHERSSRSKRKLSVRGSHAGSAFSMSSSAMIRNEGLTGLDDRFDQIEKEYASSDEDSGSESDDSTQTAIPHHTHPQREDFDRIMDDFLEKFEILGGKMKPVLEGKTPLEKLATMRKELLISETSDDIERQLMKERILLRLDEEEKRELNRPKSMTEAVEFDSAEDRRDKWDCESILSTYSNVENHPRVIRICDTIGIGKRPNKVDTKVEIDRLTGFPVVNGVVVRGTLTSQSARTATELANGSDSDSDTDVESTGETSRNSALTRMSRLYQH</sequence>
<feature type="region of interest" description="Disordered" evidence="2">
    <location>
        <begin position="324"/>
        <end position="354"/>
    </location>
</feature>
<dbReference type="EMBL" id="MU167597">
    <property type="protein sequence ID" value="KAG0139411.1"/>
    <property type="molecule type" value="Genomic_DNA"/>
</dbReference>
<proteinExistence type="inferred from homology"/>
<accession>A0A9P6N8X5</accession>
<dbReference type="GO" id="GO:0005829">
    <property type="term" value="C:cytosol"/>
    <property type="evidence" value="ECO:0007669"/>
    <property type="project" value="TreeGrafter"/>
</dbReference>
<dbReference type="OrthoDB" id="5852896at2759"/>
<evidence type="ECO:0000313" key="3">
    <source>
        <dbReference type="EMBL" id="KAG0139411.1"/>
    </source>
</evidence>
<evidence type="ECO:0000313" key="4">
    <source>
        <dbReference type="Proteomes" id="UP000886653"/>
    </source>
</evidence>
<dbReference type="AlphaFoldDB" id="A0A9P6N8X5"/>
<dbReference type="GO" id="GO:0005634">
    <property type="term" value="C:nucleus"/>
    <property type="evidence" value="ECO:0007669"/>
    <property type="project" value="TreeGrafter"/>
</dbReference>
<dbReference type="PANTHER" id="PTHR21531:SF0">
    <property type="entry name" value="PROTEIN LTV1 HOMOLOG"/>
    <property type="match status" value="1"/>
</dbReference>
<dbReference type="Pfam" id="PF04180">
    <property type="entry name" value="LTV"/>
    <property type="match status" value="1"/>
</dbReference>
<gene>
    <name evidence="3" type="ORF">CROQUDRAFT_460504</name>
</gene>
<name>A0A9P6N8X5_9BASI</name>
<dbReference type="GO" id="GO:0030688">
    <property type="term" value="C:preribosome, small subunit precursor"/>
    <property type="evidence" value="ECO:0007669"/>
    <property type="project" value="TreeGrafter"/>
</dbReference>
<feature type="region of interest" description="Disordered" evidence="2">
    <location>
        <begin position="510"/>
        <end position="546"/>
    </location>
</feature>
<protein>
    <submittedName>
        <fullName evidence="3">Uncharacterized protein</fullName>
    </submittedName>
</protein>
<keyword evidence="4" id="KW-1185">Reference proteome</keyword>
<feature type="region of interest" description="Disordered" evidence="2">
    <location>
        <begin position="258"/>
        <end position="293"/>
    </location>
</feature>
<comment type="similarity">
    <text evidence="1">Belongs to the LTV1 family.</text>
</comment>
<evidence type="ECO:0000256" key="2">
    <source>
        <dbReference type="SAM" id="MobiDB-lite"/>
    </source>
</evidence>
<dbReference type="GO" id="GO:0042274">
    <property type="term" value="P:ribosomal small subunit biogenesis"/>
    <property type="evidence" value="ECO:0007669"/>
    <property type="project" value="InterPro"/>
</dbReference>
<feature type="compositionally biased region" description="Acidic residues" evidence="2">
    <location>
        <begin position="326"/>
        <end position="337"/>
    </location>
</feature>
<comment type="caution">
    <text evidence="3">The sequence shown here is derived from an EMBL/GenBank/DDBJ whole genome shotgun (WGS) entry which is preliminary data.</text>
</comment>
<evidence type="ECO:0000256" key="1">
    <source>
        <dbReference type="ARBA" id="ARBA00009078"/>
    </source>
</evidence>
<feature type="region of interest" description="Disordered" evidence="2">
    <location>
        <begin position="44"/>
        <end position="68"/>
    </location>
</feature>
<organism evidence="3 4">
    <name type="scientific">Cronartium quercuum f. sp. fusiforme G11</name>
    <dbReference type="NCBI Taxonomy" id="708437"/>
    <lineage>
        <taxon>Eukaryota</taxon>
        <taxon>Fungi</taxon>
        <taxon>Dikarya</taxon>
        <taxon>Basidiomycota</taxon>
        <taxon>Pucciniomycotina</taxon>
        <taxon>Pucciniomycetes</taxon>
        <taxon>Pucciniales</taxon>
        <taxon>Coleosporiaceae</taxon>
        <taxon>Cronartium</taxon>
    </lineage>
</organism>
<dbReference type="PANTHER" id="PTHR21531">
    <property type="entry name" value="LOW-TEMPERATURE VIABILITY PROTEIN LTV1-RELATED"/>
    <property type="match status" value="1"/>
</dbReference>
<reference evidence="3" key="1">
    <citation type="submission" date="2013-11" db="EMBL/GenBank/DDBJ databases">
        <title>Genome sequence of the fusiform rust pathogen reveals effectors for host alternation and coevolution with pine.</title>
        <authorList>
            <consortium name="DOE Joint Genome Institute"/>
            <person name="Smith K."/>
            <person name="Pendleton A."/>
            <person name="Kubisiak T."/>
            <person name="Anderson C."/>
            <person name="Salamov A."/>
            <person name="Aerts A."/>
            <person name="Riley R."/>
            <person name="Clum A."/>
            <person name="Lindquist E."/>
            <person name="Ence D."/>
            <person name="Campbell M."/>
            <person name="Kronenberg Z."/>
            <person name="Feau N."/>
            <person name="Dhillon B."/>
            <person name="Hamelin R."/>
            <person name="Burleigh J."/>
            <person name="Smith J."/>
            <person name="Yandell M."/>
            <person name="Nelson C."/>
            <person name="Grigoriev I."/>
            <person name="Davis J."/>
        </authorList>
    </citation>
    <scope>NUCLEOTIDE SEQUENCE</scope>
    <source>
        <strain evidence="3">G11</strain>
    </source>
</reference>